<evidence type="ECO:0000259" key="7">
    <source>
        <dbReference type="Pfam" id="PF00155"/>
    </source>
</evidence>
<dbReference type="Proteomes" id="UP000824141">
    <property type="component" value="Unassembled WGS sequence"/>
</dbReference>
<dbReference type="GO" id="GO:0008483">
    <property type="term" value="F:transaminase activity"/>
    <property type="evidence" value="ECO:0007669"/>
    <property type="project" value="UniProtKB-KW"/>
</dbReference>
<reference evidence="8" key="1">
    <citation type="submission" date="2020-10" db="EMBL/GenBank/DDBJ databases">
        <authorList>
            <person name="Gilroy R."/>
        </authorList>
    </citation>
    <scope>NUCLEOTIDE SEQUENCE</scope>
    <source>
        <strain evidence="8">6086</strain>
    </source>
</reference>
<keyword evidence="3 6" id="KW-0032">Aminotransferase</keyword>
<dbReference type="GO" id="GO:0006520">
    <property type="term" value="P:amino acid metabolic process"/>
    <property type="evidence" value="ECO:0007669"/>
    <property type="project" value="InterPro"/>
</dbReference>
<evidence type="ECO:0000313" key="8">
    <source>
        <dbReference type="EMBL" id="HIS78927.1"/>
    </source>
</evidence>
<comment type="cofactor">
    <cofactor evidence="1 6">
        <name>pyridoxal 5'-phosphate</name>
        <dbReference type="ChEBI" id="CHEBI:597326"/>
    </cofactor>
</comment>
<dbReference type="InterPro" id="IPR004838">
    <property type="entry name" value="NHTrfase_class1_PyrdxlP-BS"/>
</dbReference>
<dbReference type="InterPro" id="IPR015422">
    <property type="entry name" value="PyrdxlP-dep_Trfase_small"/>
</dbReference>
<dbReference type="Gene3D" id="3.90.1150.10">
    <property type="entry name" value="Aspartate Aminotransferase, domain 1"/>
    <property type="match status" value="1"/>
</dbReference>
<proteinExistence type="inferred from homology"/>
<dbReference type="PANTHER" id="PTHR46383">
    <property type="entry name" value="ASPARTATE AMINOTRANSFERASE"/>
    <property type="match status" value="1"/>
</dbReference>
<evidence type="ECO:0000256" key="3">
    <source>
        <dbReference type="ARBA" id="ARBA00022576"/>
    </source>
</evidence>
<organism evidence="8 9">
    <name type="scientific">Candidatus Caccousia stercoris</name>
    <dbReference type="NCBI Taxonomy" id="2840723"/>
    <lineage>
        <taxon>Bacteria</taxon>
        <taxon>Bacillati</taxon>
        <taxon>Bacillota</taxon>
        <taxon>Clostridia</taxon>
        <taxon>Eubacteriales</taxon>
        <taxon>Oscillospiraceae</taxon>
        <taxon>Oscillospiraceae incertae sedis</taxon>
        <taxon>Candidatus Caccousia</taxon>
    </lineage>
</organism>
<dbReference type="PROSITE" id="PS00105">
    <property type="entry name" value="AA_TRANSFER_CLASS_1"/>
    <property type="match status" value="1"/>
</dbReference>
<evidence type="ECO:0000256" key="4">
    <source>
        <dbReference type="ARBA" id="ARBA00022679"/>
    </source>
</evidence>
<dbReference type="GO" id="GO:0030170">
    <property type="term" value="F:pyridoxal phosphate binding"/>
    <property type="evidence" value="ECO:0007669"/>
    <property type="project" value="InterPro"/>
</dbReference>
<dbReference type="EC" id="2.6.1.-" evidence="6"/>
<dbReference type="SUPFAM" id="SSF53383">
    <property type="entry name" value="PLP-dependent transferases"/>
    <property type="match status" value="1"/>
</dbReference>
<evidence type="ECO:0000256" key="6">
    <source>
        <dbReference type="RuleBase" id="RU000481"/>
    </source>
</evidence>
<dbReference type="PANTHER" id="PTHR46383:SF3">
    <property type="entry name" value="ASPARTATE AMINOTRANSFERASE-RELATED"/>
    <property type="match status" value="1"/>
</dbReference>
<evidence type="ECO:0000256" key="5">
    <source>
        <dbReference type="ARBA" id="ARBA00022898"/>
    </source>
</evidence>
<dbReference type="Gene3D" id="3.40.640.10">
    <property type="entry name" value="Type I PLP-dependent aspartate aminotransferase-like (Major domain)"/>
    <property type="match status" value="1"/>
</dbReference>
<dbReference type="CDD" id="cd00609">
    <property type="entry name" value="AAT_like"/>
    <property type="match status" value="1"/>
</dbReference>
<evidence type="ECO:0000313" key="9">
    <source>
        <dbReference type="Proteomes" id="UP000824141"/>
    </source>
</evidence>
<keyword evidence="4 6" id="KW-0808">Transferase</keyword>
<evidence type="ECO:0000256" key="1">
    <source>
        <dbReference type="ARBA" id="ARBA00001933"/>
    </source>
</evidence>
<evidence type="ECO:0000256" key="2">
    <source>
        <dbReference type="ARBA" id="ARBA00007441"/>
    </source>
</evidence>
<comment type="caution">
    <text evidence="8">The sequence shown here is derived from an EMBL/GenBank/DDBJ whole genome shotgun (WGS) entry which is preliminary data.</text>
</comment>
<dbReference type="Pfam" id="PF00155">
    <property type="entry name" value="Aminotran_1_2"/>
    <property type="match status" value="1"/>
</dbReference>
<comment type="similarity">
    <text evidence="2 6">Belongs to the class-I pyridoxal-phosphate-dependent aminotransferase family.</text>
</comment>
<dbReference type="EMBL" id="DVJM01000123">
    <property type="protein sequence ID" value="HIS78927.1"/>
    <property type="molecule type" value="Genomic_DNA"/>
</dbReference>
<protein>
    <recommendedName>
        <fullName evidence="6">Aminotransferase</fullName>
        <ecNumber evidence="6">2.6.1.-</ecNumber>
    </recommendedName>
</protein>
<keyword evidence="5" id="KW-0663">Pyridoxal phosphate</keyword>
<dbReference type="FunFam" id="3.40.640.10:FF:000033">
    <property type="entry name" value="Aspartate aminotransferase"/>
    <property type="match status" value="1"/>
</dbReference>
<feature type="domain" description="Aminotransferase class I/classII large" evidence="7">
    <location>
        <begin position="51"/>
        <end position="401"/>
    </location>
</feature>
<gene>
    <name evidence="8" type="ORF">IAD03_06115</name>
</gene>
<accession>A0A9D1FSE3</accession>
<reference evidence="8" key="2">
    <citation type="journal article" date="2021" name="PeerJ">
        <title>Extensive microbial diversity within the chicken gut microbiome revealed by metagenomics and culture.</title>
        <authorList>
            <person name="Gilroy R."/>
            <person name="Ravi A."/>
            <person name="Getino M."/>
            <person name="Pursley I."/>
            <person name="Horton D.L."/>
            <person name="Alikhan N.F."/>
            <person name="Baker D."/>
            <person name="Gharbi K."/>
            <person name="Hall N."/>
            <person name="Watson M."/>
            <person name="Adriaenssens E.M."/>
            <person name="Foster-Nyarko E."/>
            <person name="Jarju S."/>
            <person name="Secka A."/>
            <person name="Antonio M."/>
            <person name="Oren A."/>
            <person name="Chaudhuri R.R."/>
            <person name="La Ragione R."/>
            <person name="Hildebrand F."/>
            <person name="Pallen M.J."/>
        </authorList>
    </citation>
    <scope>NUCLEOTIDE SEQUENCE</scope>
    <source>
        <strain evidence="8">6086</strain>
    </source>
</reference>
<sequence length="410" mass="45962">MAGWCSIRRTSATRGGPCSVIDYQQKMNPAVLEIPPSGIRKFFDIANEMEDVISLSIGEPDFVTPWHVRQEGIRSLEDGKTWYSPNRGFSELRQEISRWLDRHYQVEYDPDKELLVTVGGSEAIDLCFRTLLAPGDEVLVPQPSFVCYGPLASMAGGVPVIIETKAENSFRLTPAEIEEKLTPRTKLLVLPFPNNPTGAVMRRSDLEAVAEVVRRHDLLVLSDEIYSELTYGGTPHVCFSTIEGMRERTIVVNGFSKAFAMTGWRLGYAAGPKELVAQMTKLHQYGIMCAPTTAQYAAIEALKNGDSDIQNMCSQYDMRRRLIVDGFNRMGLTCFEPEGAFYVFPCIRSTGMTSEEFCEKLIYEQHVAVVPGPAFGACGEGFVRVSYSYSIKHITEALHRIERFLEEHRA</sequence>
<dbReference type="InterPro" id="IPR015424">
    <property type="entry name" value="PyrdxlP-dep_Trfase"/>
</dbReference>
<name>A0A9D1FSE3_9FIRM</name>
<dbReference type="InterPro" id="IPR015421">
    <property type="entry name" value="PyrdxlP-dep_Trfase_major"/>
</dbReference>
<dbReference type="InterPro" id="IPR050596">
    <property type="entry name" value="AspAT/PAT-like"/>
</dbReference>
<dbReference type="InterPro" id="IPR004839">
    <property type="entry name" value="Aminotransferase_I/II_large"/>
</dbReference>
<dbReference type="AlphaFoldDB" id="A0A9D1FSE3"/>